<sequence length="269" mass="30698">MERIGGWLAGEEAGWLVGGMLNFVGFLLTWWTGTHKLTDICGCGAFTVMALQRLLHLSQRPRPPPSNTQLLLIACVVLWSIRLGGFLFLRILRSPEDKRLASFFPKPGEIPIKLAGFWFIQALWSLITMLPILTACRVNPAKRPTEGSKLWFLPFLVGFLIEVFADHQKSTFKAMPENKNKFCDQGLWYYSRHPNYFGEIVVWWSLYMASLPLAPKWTIVSPLFITFLLLRVSGIPILEASYDKKYGEDVSYQQYKSSTSLLVPMPKFT</sequence>
<dbReference type="HOGENOM" id="CLU_043418_1_0_1"/>
<dbReference type="KEGG" id="gtt:GUITHDRAFT_102200"/>
<dbReference type="eggNOG" id="KOG4650">
    <property type="taxonomic scope" value="Eukaryota"/>
</dbReference>
<dbReference type="RefSeq" id="XP_005839277.1">
    <property type="nucleotide sequence ID" value="XM_005839220.1"/>
</dbReference>
<dbReference type="OrthoDB" id="201504at2759"/>
<reference evidence="2 4" key="1">
    <citation type="journal article" date="2012" name="Nature">
        <title>Algal genomes reveal evolutionary mosaicism and the fate of nucleomorphs.</title>
        <authorList>
            <consortium name="DOE Joint Genome Institute"/>
            <person name="Curtis B.A."/>
            <person name="Tanifuji G."/>
            <person name="Burki F."/>
            <person name="Gruber A."/>
            <person name="Irimia M."/>
            <person name="Maruyama S."/>
            <person name="Arias M.C."/>
            <person name="Ball S.G."/>
            <person name="Gile G.H."/>
            <person name="Hirakawa Y."/>
            <person name="Hopkins J.F."/>
            <person name="Kuo A."/>
            <person name="Rensing S.A."/>
            <person name="Schmutz J."/>
            <person name="Symeonidi A."/>
            <person name="Elias M."/>
            <person name="Eveleigh R.J."/>
            <person name="Herman E.K."/>
            <person name="Klute M.J."/>
            <person name="Nakayama T."/>
            <person name="Obornik M."/>
            <person name="Reyes-Prieto A."/>
            <person name="Armbrust E.V."/>
            <person name="Aves S.J."/>
            <person name="Beiko R.G."/>
            <person name="Coutinho P."/>
            <person name="Dacks J.B."/>
            <person name="Durnford D.G."/>
            <person name="Fast N.M."/>
            <person name="Green B.R."/>
            <person name="Grisdale C.J."/>
            <person name="Hempel F."/>
            <person name="Henrissat B."/>
            <person name="Hoppner M.P."/>
            <person name="Ishida K."/>
            <person name="Kim E."/>
            <person name="Koreny L."/>
            <person name="Kroth P.G."/>
            <person name="Liu Y."/>
            <person name="Malik S.B."/>
            <person name="Maier U.G."/>
            <person name="McRose D."/>
            <person name="Mock T."/>
            <person name="Neilson J.A."/>
            <person name="Onodera N.T."/>
            <person name="Poole A.M."/>
            <person name="Pritham E.J."/>
            <person name="Richards T.A."/>
            <person name="Rocap G."/>
            <person name="Roy S.W."/>
            <person name="Sarai C."/>
            <person name="Schaack S."/>
            <person name="Shirato S."/>
            <person name="Slamovits C.H."/>
            <person name="Spencer D.F."/>
            <person name="Suzuki S."/>
            <person name="Worden A.Z."/>
            <person name="Zauner S."/>
            <person name="Barry K."/>
            <person name="Bell C."/>
            <person name="Bharti A.K."/>
            <person name="Crow J.A."/>
            <person name="Grimwood J."/>
            <person name="Kramer R."/>
            <person name="Lindquist E."/>
            <person name="Lucas S."/>
            <person name="Salamov A."/>
            <person name="McFadden G.I."/>
            <person name="Lane C.E."/>
            <person name="Keeling P.J."/>
            <person name="Gray M.W."/>
            <person name="Grigoriev I.V."/>
            <person name="Archibald J.M."/>
        </authorList>
    </citation>
    <scope>NUCLEOTIDE SEQUENCE</scope>
    <source>
        <strain evidence="2 4">CCMP2712</strain>
    </source>
</reference>
<gene>
    <name evidence="2" type="ORF">GUITHDRAFT_102200</name>
</gene>
<dbReference type="GeneID" id="17308717"/>
<organism evidence="2">
    <name type="scientific">Guillardia theta (strain CCMP2712)</name>
    <name type="common">Cryptophyte</name>
    <dbReference type="NCBI Taxonomy" id="905079"/>
    <lineage>
        <taxon>Eukaryota</taxon>
        <taxon>Cryptophyceae</taxon>
        <taxon>Pyrenomonadales</taxon>
        <taxon>Geminigeraceae</taxon>
        <taxon>Guillardia</taxon>
    </lineage>
</organism>
<evidence type="ECO:0000256" key="1">
    <source>
        <dbReference type="SAM" id="Phobius"/>
    </source>
</evidence>
<reference evidence="4" key="2">
    <citation type="submission" date="2012-11" db="EMBL/GenBank/DDBJ databases">
        <authorList>
            <person name="Kuo A."/>
            <person name="Curtis B.A."/>
            <person name="Tanifuji G."/>
            <person name="Burki F."/>
            <person name="Gruber A."/>
            <person name="Irimia M."/>
            <person name="Maruyama S."/>
            <person name="Arias M.C."/>
            <person name="Ball S.G."/>
            <person name="Gile G.H."/>
            <person name="Hirakawa Y."/>
            <person name="Hopkins J.F."/>
            <person name="Rensing S.A."/>
            <person name="Schmutz J."/>
            <person name="Symeonidi A."/>
            <person name="Elias M."/>
            <person name="Eveleigh R.J."/>
            <person name="Herman E.K."/>
            <person name="Klute M.J."/>
            <person name="Nakayama T."/>
            <person name="Obornik M."/>
            <person name="Reyes-Prieto A."/>
            <person name="Armbrust E.V."/>
            <person name="Aves S.J."/>
            <person name="Beiko R.G."/>
            <person name="Coutinho P."/>
            <person name="Dacks J.B."/>
            <person name="Durnford D.G."/>
            <person name="Fast N.M."/>
            <person name="Green B.R."/>
            <person name="Grisdale C."/>
            <person name="Hempe F."/>
            <person name="Henrissat B."/>
            <person name="Hoppner M.P."/>
            <person name="Ishida K.-I."/>
            <person name="Kim E."/>
            <person name="Koreny L."/>
            <person name="Kroth P.G."/>
            <person name="Liu Y."/>
            <person name="Malik S.-B."/>
            <person name="Maier U.G."/>
            <person name="McRose D."/>
            <person name="Mock T."/>
            <person name="Neilson J.A."/>
            <person name="Onodera N.T."/>
            <person name="Poole A.M."/>
            <person name="Pritham E.J."/>
            <person name="Richards T.A."/>
            <person name="Rocap G."/>
            <person name="Roy S.W."/>
            <person name="Sarai C."/>
            <person name="Schaack S."/>
            <person name="Shirato S."/>
            <person name="Slamovits C.H."/>
            <person name="Spencer D.F."/>
            <person name="Suzuki S."/>
            <person name="Worden A.Z."/>
            <person name="Zauner S."/>
            <person name="Barry K."/>
            <person name="Bell C."/>
            <person name="Bharti A.K."/>
            <person name="Crow J.A."/>
            <person name="Grimwood J."/>
            <person name="Kramer R."/>
            <person name="Lindquist E."/>
            <person name="Lucas S."/>
            <person name="Salamov A."/>
            <person name="McFadden G.I."/>
            <person name="Lane C.E."/>
            <person name="Keeling P.J."/>
            <person name="Gray M.W."/>
            <person name="Grigoriev I.V."/>
            <person name="Archibald J.M."/>
        </authorList>
    </citation>
    <scope>NUCLEOTIDE SEQUENCE</scope>
    <source>
        <strain evidence="4">CCMP2712</strain>
    </source>
</reference>
<proteinExistence type="predicted"/>
<dbReference type="Proteomes" id="UP000011087">
    <property type="component" value="Unassembled WGS sequence"/>
</dbReference>
<dbReference type="GO" id="GO:0016020">
    <property type="term" value="C:membrane"/>
    <property type="evidence" value="ECO:0007669"/>
    <property type="project" value="TreeGrafter"/>
</dbReference>
<evidence type="ECO:0000313" key="4">
    <source>
        <dbReference type="Proteomes" id="UP000011087"/>
    </source>
</evidence>
<dbReference type="AlphaFoldDB" id="L1JVA7"/>
<reference evidence="3" key="3">
    <citation type="submission" date="2015-06" db="UniProtKB">
        <authorList>
            <consortium name="EnsemblProtists"/>
        </authorList>
    </citation>
    <scope>IDENTIFICATION</scope>
</reference>
<dbReference type="InterPro" id="IPR010721">
    <property type="entry name" value="UstE-like"/>
</dbReference>
<dbReference type="EMBL" id="JH992973">
    <property type="protein sequence ID" value="EKX52297.1"/>
    <property type="molecule type" value="Genomic_DNA"/>
</dbReference>
<keyword evidence="4" id="KW-1185">Reference proteome</keyword>
<keyword evidence="1" id="KW-0812">Transmembrane</keyword>
<feature type="transmembrane region" description="Helical" evidence="1">
    <location>
        <begin position="148"/>
        <end position="165"/>
    </location>
</feature>
<evidence type="ECO:0000313" key="2">
    <source>
        <dbReference type="EMBL" id="EKX52297.1"/>
    </source>
</evidence>
<name>L1JVA7_GUITC</name>
<feature type="transmembrane region" description="Helical" evidence="1">
    <location>
        <begin position="112"/>
        <end position="136"/>
    </location>
</feature>
<dbReference type="PANTHER" id="PTHR32251">
    <property type="entry name" value="3-OXO-5-ALPHA-STEROID 4-DEHYDROGENASE"/>
    <property type="match status" value="1"/>
</dbReference>
<keyword evidence="1" id="KW-1133">Transmembrane helix</keyword>
<feature type="transmembrane region" description="Helical" evidence="1">
    <location>
        <begin position="37"/>
        <end position="58"/>
    </location>
</feature>
<dbReference type="EnsemblProtists" id="EKX52297">
    <property type="protein sequence ID" value="EKX52297"/>
    <property type="gene ID" value="GUITHDRAFT_102200"/>
</dbReference>
<feature type="transmembrane region" description="Helical" evidence="1">
    <location>
        <begin position="217"/>
        <end position="238"/>
    </location>
</feature>
<feature type="transmembrane region" description="Helical" evidence="1">
    <location>
        <begin position="70"/>
        <end position="92"/>
    </location>
</feature>
<protein>
    <submittedName>
        <fullName evidence="2 3">Uncharacterized protein</fullName>
    </submittedName>
</protein>
<dbReference type="Pfam" id="PF06966">
    <property type="entry name" value="DUF1295"/>
    <property type="match status" value="1"/>
</dbReference>
<dbReference type="PANTHER" id="PTHR32251:SF17">
    <property type="entry name" value="STEROID 5-ALPHA REDUCTASE C-TERMINAL DOMAIN-CONTAINING PROTEIN"/>
    <property type="match status" value="1"/>
</dbReference>
<keyword evidence="1" id="KW-0472">Membrane</keyword>
<feature type="transmembrane region" description="Helical" evidence="1">
    <location>
        <begin position="12"/>
        <end position="31"/>
    </location>
</feature>
<dbReference type="PROSITE" id="PS50244">
    <property type="entry name" value="S5A_REDUCTASE"/>
    <property type="match status" value="1"/>
</dbReference>
<dbReference type="OMA" id="QANEKFY"/>
<dbReference type="PaxDb" id="55529-EKX52297"/>
<accession>L1JVA7</accession>
<evidence type="ECO:0000313" key="3">
    <source>
        <dbReference type="EnsemblProtists" id="EKX52297"/>
    </source>
</evidence>
<dbReference type="Gene3D" id="1.20.120.1630">
    <property type="match status" value="1"/>
</dbReference>